<dbReference type="EMBL" id="FNVP01000005">
    <property type="protein sequence ID" value="SEG07567.1"/>
    <property type="molecule type" value="Genomic_DNA"/>
</dbReference>
<protein>
    <submittedName>
        <fullName evidence="7">TonB dependent receptor</fullName>
    </submittedName>
</protein>
<keyword evidence="3" id="KW-1134">Transmembrane beta strand</keyword>
<keyword evidence="8" id="KW-1185">Reference proteome</keyword>
<dbReference type="GO" id="GO:0044718">
    <property type="term" value="P:siderophore transmembrane transport"/>
    <property type="evidence" value="ECO:0007669"/>
    <property type="project" value="TreeGrafter"/>
</dbReference>
<evidence type="ECO:0000313" key="8">
    <source>
        <dbReference type="Proteomes" id="UP000236737"/>
    </source>
</evidence>
<evidence type="ECO:0000256" key="2">
    <source>
        <dbReference type="ARBA" id="ARBA00022448"/>
    </source>
</evidence>
<dbReference type="Proteomes" id="UP000236737">
    <property type="component" value="Unassembled WGS sequence"/>
</dbReference>
<dbReference type="GO" id="GO:0009279">
    <property type="term" value="C:cell outer membrane"/>
    <property type="evidence" value="ECO:0007669"/>
    <property type="project" value="UniProtKB-SubCell"/>
</dbReference>
<evidence type="ECO:0000256" key="1">
    <source>
        <dbReference type="ARBA" id="ARBA00004571"/>
    </source>
</evidence>
<dbReference type="PANTHER" id="PTHR30069:SF40">
    <property type="entry name" value="TONB-DEPENDENT RECEPTOR NMB0964-RELATED"/>
    <property type="match status" value="1"/>
</dbReference>
<name>A0A1H5X867_9FLAO</name>
<dbReference type="RefSeq" id="WP_159916691.1">
    <property type="nucleotide sequence ID" value="NZ_FNVP01000005.1"/>
</dbReference>
<reference evidence="8" key="1">
    <citation type="submission" date="2016-10" db="EMBL/GenBank/DDBJ databases">
        <authorList>
            <person name="Varghese N."/>
            <person name="Submissions S."/>
        </authorList>
    </citation>
    <scope>NUCLEOTIDE SEQUENCE [LARGE SCALE GENOMIC DNA]</scope>
    <source>
        <strain evidence="8">CGMCC 1.9230</strain>
    </source>
</reference>
<proteinExistence type="predicted"/>
<dbReference type="SUPFAM" id="SSF56935">
    <property type="entry name" value="Porins"/>
    <property type="match status" value="1"/>
</dbReference>
<dbReference type="PANTHER" id="PTHR30069">
    <property type="entry name" value="TONB-DEPENDENT OUTER MEMBRANE RECEPTOR"/>
    <property type="match status" value="1"/>
</dbReference>
<dbReference type="InterPro" id="IPR036942">
    <property type="entry name" value="Beta-barrel_TonB_sf"/>
</dbReference>
<evidence type="ECO:0000256" key="4">
    <source>
        <dbReference type="ARBA" id="ARBA00022692"/>
    </source>
</evidence>
<evidence type="ECO:0000313" key="7">
    <source>
        <dbReference type="EMBL" id="SEG07567.1"/>
    </source>
</evidence>
<gene>
    <name evidence="7" type="ORF">SAMN04488130_105219</name>
</gene>
<dbReference type="AlphaFoldDB" id="A0A1H5X867"/>
<accession>A0A1H5X867</accession>
<dbReference type="OrthoDB" id="1264254at2"/>
<keyword evidence="4" id="KW-0812">Transmembrane</keyword>
<keyword evidence="6" id="KW-0998">Cell outer membrane</keyword>
<evidence type="ECO:0000256" key="6">
    <source>
        <dbReference type="ARBA" id="ARBA00023237"/>
    </source>
</evidence>
<evidence type="ECO:0000256" key="3">
    <source>
        <dbReference type="ARBA" id="ARBA00022452"/>
    </source>
</evidence>
<keyword evidence="5" id="KW-0472">Membrane</keyword>
<sequence length="606" mass="68882">MAFKYLNIKSFTNKIATFSAPFPSSRVGLGILFLFVFQFSFAQKKEQIGTETVNVVKPYTPTISDAFKVKETPTLEEEGNAKKETIKYTIFSFPVASTFTPSKGKAEGVEKEKQEHLFKNYATFGIGNYGTFVGELFVNYDLNNNNYVGGMFKHHSSQGGIKGVELDDRFYDTAIDLTYGAHEKDLSWNFDLGYQNQVYNWYGLPTDFGSGMTPSDRRTLINGIKPQQDYNTITAGGKIDFTESVFDEAVLKFNHFSDMYGSSENRFYVKPSFKVDIMDTAVKTNLVVDYVGGSFKKNYSNTNVEPLKYGFTNFGIEPSFVVLKDDWTLNIGAGIFYSLDNEKSNNKFLIYPQISASYKVVGDLMIFYAGAEGNLEQNSYQDFVEENPFLSPTVNIAPTDKQYDIFAGLKGKLTNNVSYNVRGSYLNERNKALFRSNDYTERSTNENYAFGNSLQVVYDDMRTLSFYGELKADFSQNVTFGINGTFSTYTNDLESEAWNLPKIKVNSNIDFAITKKWFAGVNVFYVGERKDYKTNKDIVYIVAPSQNPIVLKSYFDLNANVGFKYNERFTAFLRANNITNKAYEKWLNYTVQGFQIVAGVNYKFDF</sequence>
<dbReference type="Gene3D" id="2.40.170.20">
    <property type="entry name" value="TonB-dependent receptor, beta-barrel domain"/>
    <property type="match status" value="1"/>
</dbReference>
<comment type="subcellular location">
    <subcellularLocation>
        <location evidence="1">Cell outer membrane</location>
        <topology evidence="1">Multi-pass membrane protein</topology>
    </subcellularLocation>
</comment>
<organism evidence="7 8">
    <name type="scientific">Flavobacterium urumqiense</name>
    <dbReference type="NCBI Taxonomy" id="935224"/>
    <lineage>
        <taxon>Bacteria</taxon>
        <taxon>Pseudomonadati</taxon>
        <taxon>Bacteroidota</taxon>
        <taxon>Flavobacteriia</taxon>
        <taxon>Flavobacteriales</taxon>
        <taxon>Flavobacteriaceae</taxon>
        <taxon>Flavobacterium</taxon>
    </lineage>
</organism>
<dbReference type="GO" id="GO:0015344">
    <property type="term" value="F:siderophore uptake transmembrane transporter activity"/>
    <property type="evidence" value="ECO:0007669"/>
    <property type="project" value="TreeGrafter"/>
</dbReference>
<keyword evidence="2" id="KW-0813">Transport</keyword>
<dbReference type="InterPro" id="IPR039426">
    <property type="entry name" value="TonB-dep_rcpt-like"/>
</dbReference>
<evidence type="ECO:0000256" key="5">
    <source>
        <dbReference type="ARBA" id="ARBA00023136"/>
    </source>
</evidence>
<keyword evidence="7" id="KW-0675">Receptor</keyword>